<comment type="caution">
    <text evidence="2">The sequence shown here is derived from an EMBL/GenBank/DDBJ whole genome shotgun (WGS) entry which is preliminary data.</text>
</comment>
<protein>
    <submittedName>
        <fullName evidence="2">Uncharacterized protein</fullName>
    </submittedName>
</protein>
<accession>A0A418VK17</accession>
<evidence type="ECO:0000313" key="3">
    <source>
        <dbReference type="Proteomes" id="UP000283458"/>
    </source>
</evidence>
<reference evidence="2 3" key="1">
    <citation type="submission" date="2018-09" db="EMBL/GenBank/DDBJ databases">
        <authorList>
            <person name="Zhu H."/>
        </authorList>
    </citation>
    <scope>NUCLEOTIDE SEQUENCE [LARGE SCALE GENOMIC DNA]</scope>
    <source>
        <strain evidence="2 3">K2W22B-5</strain>
    </source>
</reference>
<proteinExistence type="predicted"/>
<dbReference type="EMBL" id="QYUL01000007">
    <property type="protein sequence ID" value="RJF76480.1"/>
    <property type="molecule type" value="Genomic_DNA"/>
</dbReference>
<feature type="region of interest" description="Disordered" evidence="1">
    <location>
        <begin position="247"/>
        <end position="269"/>
    </location>
</feature>
<dbReference type="AlphaFoldDB" id="A0A418VK17"/>
<evidence type="ECO:0000256" key="1">
    <source>
        <dbReference type="SAM" id="MobiDB-lite"/>
    </source>
</evidence>
<keyword evidence="3" id="KW-1185">Reference proteome</keyword>
<gene>
    <name evidence="2" type="ORF">D3877_28915</name>
</gene>
<dbReference type="Proteomes" id="UP000283458">
    <property type="component" value="Unassembled WGS sequence"/>
</dbReference>
<sequence length="333" mass="36373">MPEGEVLLFLHRDHLNLAADGAIPDVDKDAPGSDPSGQPIRSMAILSAATLRSIRAPEAPDMVILPDLETPQVPFDDPVLNAIRPYFPDLLASEQDTLAEMFSRSARHMLAYNRRAEVIWGWLGDHINSLGIPFNALAPTTIPANGNDGGVDDLRRLASGGLVATQVKGGKTWGNTCYPAQEAKKLFSVDGGQVVARAFDQRAVLYPTLKQPIGTEGIIEDDLLVGHFLAFGKRYPGTDRLIRGKTWPAARGTSGPPAQRQNRQRDPAPLEIDRRFYITGLDVIVLDDPEYRDRGVRVDLSTASNQPKRLLSEAGLLSKTSYDVPAPARSPKW</sequence>
<organism evidence="2 3">
    <name type="scientific">Azospirillum cavernae</name>
    <dbReference type="NCBI Taxonomy" id="2320860"/>
    <lineage>
        <taxon>Bacteria</taxon>
        <taxon>Pseudomonadati</taxon>
        <taxon>Pseudomonadota</taxon>
        <taxon>Alphaproteobacteria</taxon>
        <taxon>Rhodospirillales</taxon>
        <taxon>Azospirillaceae</taxon>
        <taxon>Azospirillum</taxon>
    </lineage>
</organism>
<name>A0A418VK17_9PROT</name>
<evidence type="ECO:0000313" key="2">
    <source>
        <dbReference type="EMBL" id="RJF76480.1"/>
    </source>
</evidence>